<dbReference type="GO" id="GO:0046040">
    <property type="term" value="P:IMP metabolic process"/>
    <property type="evidence" value="ECO:0007669"/>
    <property type="project" value="TreeGrafter"/>
</dbReference>
<dbReference type="GO" id="GO:0005737">
    <property type="term" value="C:cytoplasm"/>
    <property type="evidence" value="ECO:0007669"/>
    <property type="project" value="TreeGrafter"/>
</dbReference>
<dbReference type="EMBL" id="CAJJDO010000009">
    <property type="protein sequence ID" value="CAD8140316.1"/>
    <property type="molecule type" value="Genomic_DNA"/>
</dbReference>
<protein>
    <submittedName>
        <fullName evidence="1">Uncharacterized protein</fullName>
    </submittedName>
</protein>
<dbReference type="PANTHER" id="PTHR11846:SF0">
    <property type="entry name" value="ADENYLOSUCCINATE SYNTHETASE"/>
    <property type="match status" value="1"/>
</dbReference>
<proteinExistence type="predicted"/>
<comment type="caution">
    <text evidence="1">The sequence shown here is derived from an EMBL/GenBank/DDBJ whole genome shotgun (WGS) entry which is preliminary data.</text>
</comment>
<evidence type="ECO:0000313" key="2">
    <source>
        <dbReference type="Proteomes" id="UP000689195"/>
    </source>
</evidence>
<keyword evidence="2" id="KW-1185">Reference proteome</keyword>
<dbReference type="GO" id="GO:0000166">
    <property type="term" value="F:nucleotide binding"/>
    <property type="evidence" value="ECO:0007669"/>
    <property type="project" value="InterPro"/>
</dbReference>
<sequence length="189" mass="22404">MIVIENEIELDLRGRDFLRCDTFLLKNHSVTTHQEIKREFNKILKKKSILLKITKIYYQSRNMIIDATSLISNARKDGRRILTKGANAIMLNIDYVTYPYVTQSSTNVDGVFKGLRILLFKLLKKRRKNFSTQLSNESGKMGHEFDKYWKTSSQMQLARYCYFKIFNLNQKTFINQSYQIRYLSFGQKK</sequence>
<name>A0A8S1SLJ0_9CILI</name>
<evidence type="ECO:0000313" key="1">
    <source>
        <dbReference type="EMBL" id="CAD8140316.1"/>
    </source>
</evidence>
<dbReference type="PANTHER" id="PTHR11846">
    <property type="entry name" value="ADENYLOSUCCINATE SYNTHETASE"/>
    <property type="match status" value="1"/>
</dbReference>
<organism evidence="1 2">
    <name type="scientific">Paramecium pentaurelia</name>
    <dbReference type="NCBI Taxonomy" id="43138"/>
    <lineage>
        <taxon>Eukaryota</taxon>
        <taxon>Sar</taxon>
        <taxon>Alveolata</taxon>
        <taxon>Ciliophora</taxon>
        <taxon>Intramacronucleata</taxon>
        <taxon>Oligohymenophorea</taxon>
        <taxon>Peniculida</taxon>
        <taxon>Parameciidae</taxon>
        <taxon>Paramecium</taxon>
    </lineage>
</organism>
<dbReference type="GO" id="GO:0004019">
    <property type="term" value="F:adenylosuccinate synthase activity"/>
    <property type="evidence" value="ECO:0007669"/>
    <property type="project" value="InterPro"/>
</dbReference>
<dbReference type="InterPro" id="IPR001114">
    <property type="entry name" value="Adenylosuccinate_synthetase"/>
</dbReference>
<dbReference type="Proteomes" id="UP000689195">
    <property type="component" value="Unassembled WGS sequence"/>
</dbReference>
<gene>
    <name evidence="1" type="ORF">PPENT_87.1.T0090012</name>
</gene>
<accession>A0A8S1SLJ0</accession>
<reference evidence="1" key="1">
    <citation type="submission" date="2021-01" db="EMBL/GenBank/DDBJ databases">
        <authorList>
            <consortium name="Genoscope - CEA"/>
            <person name="William W."/>
        </authorList>
    </citation>
    <scope>NUCLEOTIDE SEQUENCE</scope>
</reference>
<dbReference type="AlphaFoldDB" id="A0A8S1SLJ0"/>
<dbReference type="OrthoDB" id="10265645at2759"/>
<dbReference type="Pfam" id="PF00709">
    <property type="entry name" value="Adenylsucc_synt"/>
    <property type="match status" value="1"/>
</dbReference>
<dbReference type="GO" id="GO:0044208">
    <property type="term" value="P:'de novo' AMP biosynthetic process"/>
    <property type="evidence" value="ECO:0007669"/>
    <property type="project" value="TreeGrafter"/>
</dbReference>